<dbReference type="PANTHER" id="PTHR21453:SF7">
    <property type="entry name" value="DUF19 DOMAIN-CONTAINING PROTEIN"/>
    <property type="match status" value="1"/>
</dbReference>
<dbReference type="AlphaFoldDB" id="A0AAE8ZX98"/>
<dbReference type="InterPro" id="IPR002542">
    <property type="entry name" value="T20D4.11-like_dom"/>
</dbReference>
<dbReference type="PANTHER" id="PTHR21453">
    <property type="entry name" value="DUF19 DOMAIN-CONTAINING PROTEIN-RELATED-RELATED"/>
    <property type="match status" value="1"/>
</dbReference>
<gene>
    <name evidence="3" type="ORF">L3Y34_006196</name>
</gene>
<dbReference type="Pfam" id="PF01579">
    <property type="entry name" value="DUF19"/>
    <property type="match status" value="1"/>
</dbReference>
<feature type="signal peptide" evidence="1">
    <location>
        <begin position="1"/>
        <end position="17"/>
    </location>
</feature>
<dbReference type="EMBL" id="CP090895">
    <property type="protein sequence ID" value="ULT86348.1"/>
    <property type="molecule type" value="Genomic_DNA"/>
</dbReference>
<protein>
    <recommendedName>
        <fullName evidence="2">T20D4.11-like domain-containing protein</fullName>
    </recommendedName>
</protein>
<proteinExistence type="predicted"/>
<organism evidence="3 4">
    <name type="scientific">Caenorhabditis briggsae</name>
    <dbReference type="NCBI Taxonomy" id="6238"/>
    <lineage>
        <taxon>Eukaryota</taxon>
        <taxon>Metazoa</taxon>
        <taxon>Ecdysozoa</taxon>
        <taxon>Nematoda</taxon>
        <taxon>Chromadorea</taxon>
        <taxon>Rhabditida</taxon>
        <taxon>Rhabditina</taxon>
        <taxon>Rhabditomorpha</taxon>
        <taxon>Rhabditoidea</taxon>
        <taxon>Rhabditidae</taxon>
        <taxon>Peloderinae</taxon>
        <taxon>Caenorhabditis</taxon>
    </lineage>
</organism>
<evidence type="ECO:0000313" key="4">
    <source>
        <dbReference type="Proteomes" id="UP000827892"/>
    </source>
</evidence>
<keyword evidence="1" id="KW-0732">Signal</keyword>
<feature type="chain" id="PRO_5041945718" description="T20D4.11-like domain-containing protein" evidence="1">
    <location>
        <begin position="18"/>
        <end position="166"/>
    </location>
</feature>
<name>A0AAE8ZX98_CAEBR</name>
<dbReference type="PIRSF" id="PIRSF015697">
    <property type="entry name" value="UCP015697"/>
    <property type="match status" value="1"/>
</dbReference>
<evidence type="ECO:0000313" key="3">
    <source>
        <dbReference type="EMBL" id="ULT86348.1"/>
    </source>
</evidence>
<feature type="domain" description="T20D4.11-like" evidence="2">
    <location>
        <begin position="23"/>
        <end position="164"/>
    </location>
</feature>
<accession>A0AAE8ZX98</accession>
<dbReference type="Proteomes" id="UP000827892">
    <property type="component" value="Chromosome V"/>
</dbReference>
<reference evidence="3 4" key="1">
    <citation type="submission" date="2022-02" db="EMBL/GenBank/DDBJ databases">
        <title>Chromosome-level reference genomes for two strains of Caenorhabditis briggsae: an improved platform for comparative genomics.</title>
        <authorList>
            <person name="Stevens L."/>
            <person name="Andersen E.C."/>
        </authorList>
    </citation>
    <scope>NUCLEOTIDE SEQUENCE [LARGE SCALE GENOMIC DNA]</scope>
    <source>
        <strain evidence="3">QX1410_ONT</strain>
        <tissue evidence="3">Whole-organism</tissue>
    </source>
</reference>
<evidence type="ECO:0000256" key="1">
    <source>
        <dbReference type="SAM" id="SignalP"/>
    </source>
</evidence>
<sequence length="166" mass="18637">MSCFLYFSILLIPLVLGDDEVVCVPTEGENREECVMIYNGVKDNILTLNLTELENIEKFRNNCLDFEKCTAQLKCGAEKALVDTIDDIPFVKLPCFGTLKVSKIWHQLPELDSGDEEALRTACSEFFGKDGCLEKEMSEGCGVDVWNGFKKNQLAMNKITGTCKFD</sequence>
<dbReference type="InterPro" id="IPR016638">
    <property type="entry name" value="UPF0376"/>
</dbReference>
<evidence type="ECO:0000259" key="2">
    <source>
        <dbReference type="Pfam" id="PF01579"/>
    </source>
</evidence>